<sequence>MTGVALQMLGELFPNGMARYAIGGVLVATGIAVIYIGTAIIPGNSTFLESTLSYVSDLPRLNQHKYVTSRDWRVVFAASIVVGAALWGLVLDPAHPGAFHTEVQWWRLLGGGVLVGIGTRLGKGCTAGHGVCGIGSVSRTSIVNVALFVGVAIVTAMGMLALGVSP</sequence>
<evidence type="ECO:0000256" key="1">
    <source>
        <dbReference type="ARBA" id="ARBA00004429"/>
    </source>
</evidence>
<dbReference type="RefSeq" id="WP_250873341.1">
    <property type="nucleotide sequence ID" value="NZ_JALXFV010000003.1"/>
</dbReference>
<feature type="transmembrane region" description="Helical" evidence="8">
    <location>
        <begin position="20"/>
        <end position="41"/>
    </location>
</feature>
<proteinExistence type="predicted"/>
<keyword evidence="6 8" id="KW-1133">Transmembrane helix</keyword>
<reference evidence="9 10" key="1">
    <citation type="journal article" date="2019" name="Int. J. Syst. Evol. Microbiol.">
        <title>The Global Catalogue of Microorganisms (GCM) 10K type strain sequencing project: providing services to taxonomists for standard genome sequencing and annotation.</title>
        <authorList>
            <consortium name="The Broad Institute Genomics Platform"/>
            <consortium name="The Broad Institute Genome Sequencing Center for Infectious Disease"/>
            <person name="Wu L."/>
            <person name="Ma J."/>
        </authorList>
    </citation>
    <scope>NUCLEOTIDE SEQUENCE [LARGE SCALE GENOMIC DNA]</scope>
    <source>
        <strain evidence="9 10">CGMCC 1.12563</strain>
    </source>
</reference>
<dbReference type="PANTHER" id="PTHR30574">
    <property type="entry name" value="INNER MEMBRANE PROTEIN YEDE"/>
    <property type="match status" value="1"/>
</dbReference>
<dbReference type="Proteomes" id="UP001597187">
    <property type="component" value="Unassembled WGS sequence"/>
</dbReference>
<feature type="transmembrane region" description="Helical" evidence="8">
    <location>
        <begin position="72"/>
        <end position="91"/>
    </location>
</feature>
<evidence type="ECO:0000313" key="9">
    <source>
        <dbReference type="EMBL" id="MFD1513388.1"/>
    </source>
</evidence>
<evidence type="ECO:0000256" key="3">
    <source>
        <dbReference type="ARBA" id="ARBA00022475"/>
    </source>
</evidence>
<comment type="subcellular location">
    <subcellularLocation>
        <location evidence="1">Cell inner membrane</location>
        <topology evidence="1">Multi-pass membrane protein</topology>
    </subcellularLocation>
</comment>
<dbReference type="Pfam" id="PF04143">
    <property type="entry name" value="Sulf_transp"/>
    <property type="match status" value="1"/>
</dbReference>
<evidence type="ECO:0000256" key="4">
    <source>
        <dbReference type="ARBA" id="ARBA00022519"/>
    </source>
</evidence>
<accession>A0ABD6AUZ5</accession>
<evidence type="ECO:0000256" key="8">
    <source>
        <dbReference type="SAM" id="Phobius"/>
    </source>
</evidence>
<keyword evidence="5 8" id="KW-0812">Transmembrane</keyword>
<dbReference type="PANTHER" id="PTHR30574:SF1">
    <property type="entry name" value="SULPHUR TRANSPORT DOMAIN-CONTAINING PROTEIN"/>
    <property type="match status" value="1"/>
</dbReference>
<dbReference type="AlphaFoldDB" id="A0ABD6AUZ5"/>
<dbReference type="GO" id="GO:0005886">
    <property type="term" value="C:plasma membrane"/>
    <property type="evidence" value="ECO:0007669"/>
    <property type="project" value="UniProtKB-SubCell"/>
</dbReference>
<name>A0ABD6AUZ5_9EURY</name>
<evidence type="ECO:0000256" key="6">
    <source>
        <dbReference type="ARBA" id="ARBA00022989"/>
    </source>
</evidence>
<protein>
    <submittedName>
        <fullName evidence="9">YeeE/YedE family protein</fullName>
    </submittedName>
</protein>
<evidence type="ECO:0000313" key="10">
    <source>
        <dbReference type="Proteomes" id="UP001597187"/>
    </source>
</evidence>
<organism evidence="9 10">
    <name type="scientific">Halomarina rubra</name>
    <dbReference type="NCBI Taxonomy" id="2071873"/>
    <lineage>
        <taxon>Archaea</taxon>
        <taxon>Methanobacteriati</taxon>
        <taxon>Methanobacteriota</taxon>
        <taxon>Stenosarchaea group</taxon>
        <taxon>Halobacteria</taxon>
        <taxon>Halobacteriales</taxon>
        <taxon>Natronomonadaceae</taxon>
        <taxon>Halomarina</taxon>
    </lineage>
</organism>
<gene>
    <name evidence="9" type="ORF">ACFSBT_08870</name>
</gene>
<keyword evidence="7 8" id="KW-0472">Membrane</keyword>
<evidence type="ECO:0000256" key="2">
    <source>
        <dbReference type="ARBA" id="ARBA00022448"/>
    </source>
</evidence>
<evidence type="ECO:0000256" key="7">
    <source>
        <dbReference type="ARBA" id="ARBA00023136"/>
    </source>
</evidence>
<keyword evidence="2" id="KW-0813">Transport</keyword>
<dbReference type="EMBL" id="JBHUDC010000003">
    <property type="protein sequence ID" value="MFD1513388.1"/>
    <property type="molecule type" value="Genomic_DNA"/>
</dbReference>
<keyword evidence="10" id="KW-1185">Reference proteome</keyword>
<keyword evidence="4" id="KW-0997">Cell inner membrane</keyword>
<feature type="transmembrane region" description="Helical" evidence="8">
    <location>
        <begin position="103"/>
        <end position="121"/>
    </location>
</feature>
<dbReference type="InterPro" id="IPR007272">
    <property type="entry name" value="Sulf_transp_TsuA/YedE"/>
</dbReference>
<keyword evidence="3" id="KW-1003">Cell membrane</keyword>
<comment type="caution">
    <text evidence="9">The sequence shown here is derived from an EMBL/GenBank/DDBJ whole genome shotgun (WGS) entry which is preliminary data.</text>
</comment>
<feature type="transmembrane region" description="Helical" evidence="8">
    <location>
        <begin position="142"/>
        <end position="164"/>
    </location>
</feature>
<evidence type="ECO:0000256" key="5">
    <source>
        <dbReference type="ARBA" id="ARBA00022692"/>
    </source>
</evidence>